<organism evidence="2 3">
    <name type="scientific">Marivirga sericea</name>
    <dbReference type="NCBI Taxonomy" id="1028"/>
    <lineage>
        <taxon>Bacteria</taxon>
        <taxon>Pseudomonadati</taxon>
        <taxon>Bacteroidota</taxon>
        <taxon>Cytophagia</taxon>
        <taxon>Cytophagales</taxon>
        <taxon>Marivirgaceae</taxon>
        <taxon>Marivirga</taxon>
    </lineage>
</organism>
<dbReference type="EMBL" id="FXAW01000008">
    <property type="protein sequence ID" value="SMG48186.1"/>
    <property type="molecule type" value="Genomic_DNA"/>
</dbReference>
<dbReference type="OrthoDB" id="8480302at2"/>
<gene>
    <name evidence="2" type="ORF">SAMN05661096_03435</name>
</gene>
<dbReference type="STRING" id="1028.SAMN05661096_03435"/>
<name>A0A1X7L2V6_9BACT</name>
<reference evidence="3" key="1">
    <citation type="submission" date="2017-04" db="EMBL/GenBank/DDBJ databases">
        <authorList>
            <person name="Varghese N."/>
            <person name="Submissions S."/>
        </authorList>
    </citation>
    <scope>NUCLEOTIDE SEQUENCE [LARGE SCALE GENOMIC DNA]</scope>
    <source>
        <strain evidence="3">DSM 4125</strain>
    </source>
</reference>
<dbReference type="Proteomes" id="UP000193804">
    <property type="component" value="Unassembled WGS sequence"/>
</dbReference>
<protein>
    <submittedName>
        <fullName evidence="2">Uncharacterized protein</fullName>
    </submittedName>
</protein>
<dbReference type="AlphaFoldDB" id="A0A1X7L2V6"/>
<keyword evidence="3" id="KW-1185">Reference proteome</keyword>
<evidence type="ECO:0000313" key="3">
    <source>
        <dbReference type="Proteomes" id="UP000193804"/>
    </source>
</evidence>
<evidence type="ECO:0000256" key="1">
    <source>
        <dbReference type="SAM" id="Phobius"/>
    </source>
</evidence>
<evidence type="ECO:0000313" key="2">
    <source>
        <dbReference type="EMBL" id="SMG48186.1"/>
    </source>
</evidence>
<dbReference type="RefSeq" id="WP_085518570.1">
    <property type="nucleotide sequence ID" value="NZ_FXAW01000008.1"/>
</dbReference>
<accession>A0A1X7L2V6</accession>
<keyword evidence="1" id="KW-1133">Transmembrane helix</keyword>
<feature type="transmembrane region" description="Helical" evidence="1">
    <location>
        <begin position="23"/>
        <end position="39"/>
    </location>
</feature>
<keyword evidence="1" id="KW-0812">Transmembrane</keyword>
<sequence length="62" mass="7142">MENAEALVCPYCHSDHVGKSKKPSSVFVILLLFVGLPVLKYKKEYHCYDCYQDFKLDSKAKN</sequence>
<keyword evidence="1" id="KW-0472">Membrane</keyword>
<proteinExistence type="predicted"/>